<reference evidence="1" key="1">
    <citation type="submission" date="2020-11" db="EMBL/GenBank/DDBJ databases">
        <authorList>
            <person name="Tran Van P."/>
        </authorList>
    </citation>
    <scope>NUCLEOTIDE SEQUENCE</scope>
</reference>
<feature type="non-terminal residue" evidence="1">
    <location>
        <position position="102"/>
    </location>
</feature>
<organism evidence="1">
    <name type="scientific">Oppiella nova</name>
    <dbReference type="NCBI Taxonomy" id="334625"/>
    <lineage>
        <taxon>Eukaryota</taxon>
        <taxon>Metazoa</taxon>
        <taxon>Ecdysozoa</taxon>
        <taxon>Arthropoda</taxon>
        <taxon>Chelicerata</taxon>
        <taxon>Arachnida</taxon>
        <taxon>Acari</taxon>
        <taxon>Acariformes</taxon>
        <taxon>Sarcoptiformes</taxon>
        <taxon>Oribatida</taxon>
        <taxon>Brachypylina</taxon>
        <taxon>Oppioidea</taxon>
        <taxon>Oppiidae</taxon>
        <taxon>Oppiella</taxon>
    </lineage>
</organism>
<dbReference type="AlphaFoldDB" id="A0A7R9MVP0"/>
<dbReference type="Proteomes" id="UP000728032">
    <property type="component" value="Unassembled WGS sequence"/>
</dbReference>
<proteinExistence type="predicted"/>
<evidence type="ECO:0000313" key="2">
    <source>
        <dbReference type="Proteomes" id="UP000728032"/>
    </source>
</evidence>
<dbReference type="InterPro" id="IPR029006">
    <property type="entry name" value="ADF-H/Gelsolin-like_dom_sf"/>
</dbReference>
<dbReference type="Gene3D" id="3.40.20.10">
    <property type="entry name" value="Severin"/>
    <property type="match status" value="1"/>
</dbReference>
<keyword evidence="2" id="KW-1185">Reference proteome</keyword>
<gene>
    <name evidence="1" type="ORF">ONB1V03_LOCUS23672</name>
</gene>
<sequence>MTPDDKAFSQIKLIGAPLSLSQVILYPRVLKIEYDETRAHLKSTQIRCSTHKLSDANALAYLLENGFYILLFIPNTIGGHNQFLSAVFGSHVDSISKIQPEL</sequence>
<accession>A0A7R9MVP0</accession>
<name>A0A7R9MVP0_9ACAR</name>
<dbReference type="OrthoDB" id="49016at2759"/>
<dbReference type="EMBL" id="CAJPVJ010061921">
    <property type="protein sequence ID" value="CAG2184252.1"/>
    <property type="molecule type" value="Genomic_DNA"/>
</dbReference>
<evidence type="ECO:0000313" key="1">
    <source>
        <dbReference type="EMBL" id="CAD7668803.1"/>
    </source>
</evidence>
<protein>
    <submittedName>
        <fullName evidence="1">Uncharacterized protein</fullName>
    </submittedName>
</protein>
<dbReference type="Gene3D" id="1.20.120.730">
    <property type="entry name" value="Sec23/Sec24 helical domain"/>
    <property type="match status" value="1"/>
</dbReference>
<dbReference type="EMBL" id="OC976746">
    <property type="protein sequence ID" value="CAD7668803.1"/>
    <property type="molecule type" value="Genomic_DNA"/>
</dbReference>